<feature type="transmembrane region" description="Helical" evidence="7">
    <location>
        <begin position="197"/>
        <end position="217"/>
    </location>
</feature>
<evidence type="ECO:0000256" key="3">
    <source>
        <dbReference type="ARBA" id="ARBA00022692"/>
    </source>
</evidence>
<gene>
    <name evidence="8" type="ORF">QEZ40_006553</name>
</gene>
<organism evidence="8 9">
    <name type="scientific">Streptomyces katrae</name>
    <dbReference type="NCBI Taxonomy" id="68223"/>
    <lineage>
        <taxon>Bacteria</taxon>
        <taxon>Bacillati</taxon>
        <taxon>Actinomycetota</taxon>
        <taxon>Actinomycetes</taxon>
        <taxon>Kitasatosporales</taxon>
        <taxon>Streptomycetaceae</taxon>
        <taxon>Streptomyces</taxon>
    </lineage>
</organism>
<feature type="transmembrane region" description="Helical" evidence="7">
    <location>
        <begin position="385"/>
        <end position="404"/>
    </location>
</feature>
<evidence type="ECO:0000313" key="8">
    <source>
        <dbReference type="EMBL" id="MDK9495527.1"/>
    </source>
</evidence>
<evidence type="ECO:0000256" key="6">
    <source>
        <dbReference type="SAM" id="MobiDB-lite"/>
    </source>
</evidence>
<feature type="transmembrane region" description="Helical" evidence="7">
    <location>
        <begin position="310"/>
        <end position="332"/>
    </location>
</feature>
<proteinExistence type="predicted"/>
<name>A0ABT7GPK8_9ACTN</name>
<feature type="transmembrane region" description="Helical" evidence="7">
    <location>
        <begin position="278"/>
        <end position="298"/>
    </location>
</feature>
<feature type="transmembrane region" description="Helical" evidence="7">
    <location>
        <begin position="173"/>
        <end position="191"/>
    </location>
</feature>
<accession>A0ABT7GPK8</accession>
<dbReference type="InterPro" id="IPR050833">
    <property type="entry name" value="Poly_Biosynth_Transport"/>
</dbReference>
<protein>
    <recommendedName>
        <fullName evidence="10">Integral membrane protein</fullName>
    </recommendedName>
</protein>
<feature type="transmembrane region" description="Helical" evidence="7">
    <location>
        <begin position="65"/>
        <end position="86"/>
    </location>
</feature>
<keyword evidence="9" id="KW-1185">Reference proteome</keyword>
<keyword evidence="3 7" id="KW-0812">Transmembrane</keyword>
<reference evidence="8 9" key="1">
    <citation type="submission" date="2023-05" db="EMBL/GenBank/DDBJ databases">
        <title>Sequencing and Assembly of Streptomyces sp. NP73.</title>
        <authorList>
            <person name="Konwar A.N."/>
            <person name="Saikia K."/>
            <person name="Thakur D."/>
        </authorList>
    </citation>
    <scope>NUCLEOTIDE SEQUENCE [LARGE SCALE GENOMIC DNA]</scope>
    <source>
        <strain evidence="8 9">NP73</strain>
    </source>
</reference>
<evidence type="ECO:0008006" key="10">
    <source>
        <dbReference type="Google" id="ProtNLM"/>
    </source>
</evidence>
<evidence type="ECO:0000313" key="9">
    <source>
        <dbReference type="Proteomes" id="UP001223390"/>
    </source>
</evidence>
<dbReference type="PANTHER" id="PTHR30250">
    <property type="entry name" value="PST FAMILY PREDICTED COLANIC ACID TRANSPORTER"/>
    <property type="match status" value="1"/>
</dbReference>
<evidence type="ECO:0000256" key="4">
    <source>
        <dbReference type="ARBA" id="ARBA00022989"/>
    </source>
</evidence>
<evidence type="ECO:0000256" key="1">
    <source>
        <dbReference type="ARBA" id="ARBA00004651"/>
    </source>
</evidence>
<feature type="compositionally biased region" description="Low complexity" evidence="6">
    <location>
        <begin position="1"/>
        <end position="22"/>
    </location>
</feature>
<keyword evidence="5 7" id="KW-0472">Membrane</keyword>
<feature type="transmembrane region" description="Helical" evidence="7">
    <location>
        <begin position="410"/>
        <end position="428"/>
    </location>
</feature>
<evidence type="ECO:0000256" key="7">
    <source>
        <dbReference type="SAM" id="Phobius"/>
    </source>
</evidence>
<comment type="caution">
    <text evidence="8">The sequence shown here is derived from an EMBL/GenBank/DDBJ whole genome shotgun (WGS) entry which is preliminary data.</text>
</comment>
<keyword evidence="4 7" id="KW-1133">Transmembrane helix</keyword>
<feature type="transmembrane region" description="Helical" evidence="7">
    <location>
        <begin position="352"/>
        <end position="373"/>
    </location>
</feature>
<keyword evidence="2" id="KW-1003">Cell membrane</keyword>
<dbReference type="EMBL" id="JASITI010000007">
    <property type="protein sequence ID" value="MDK9495527.1"/>
    <property type="molecule type" value="Genomic_DNA"/>
</dbReference>
<dbReference type="CDD" id="cd13126">
    <property type="entry name" value="MATE_like_11"/>
    <property type="match status" value="1"/>
</dbReference>
<dbReference type="RefSeq" id="WP_285341126.1">
    <property type="nucleotide sequence ID" value="NZ_JASITI010000007.1"/>
</dbReference>
<dbReference type="Proteomes" id="UP001223390">
    <property type="component" value="Unassembled WGS sequence"/>
</dbReference>
<comment type="subcellular location">
    <subcellularLocation>
        <location evidence="1">Cell membrane</location>
        <topology evidence="1">Multi-pass membrane protein</topology>
    </subcellularLocation>
</comment>
<feature type="region of interest" description="Disordered" evidence="6">
    <location>
        <begin position="1"/>
        <end position="29"/>
    </location>
</feature>
<evidence type="ECO:0000256" key="2">
    <source>
        <dbReference type="ARBA" id="ARBA00022475"/>
    </source>
</evidence>
<evidence type="ECO:0000256" key="5">
    <source>
        <dbReference type="ARBA" id="ARBA00023136"/>
    </source>
</evidence>
<sequence length="445" mass="44888">MTPVPTEGEETTAPAAQEAPAAPEEDTAPRAAKRAVLGRLSWGLADQAASSVSNFAVGIYVARSLGLAAFGVFSLAWVTYGVVLSVSRGLATDPLVVRFSGVPEASWRGAVARSSGTALGVGAAVGAVCLAVGLGLGGLVGTAFACLGVVLPGLLLQDAWRYAFFAAGTGRKAFVNDVVWGVALVPAMVVAARVGSVAAFVLAWGVSAAVAAAYGCFQSGIRPRLAGAREWVRDHRDLGYRYLVENTCVSGASQLRAYGLGAIVGVSAVGVVRGAELLLGPFLAVLMGLSLVTVAEAARVLRRAPHRLGVFCLLLGGVQAVAALLWGAALLLVPDGLGELVLGDVWEGASQLIVPATLGVAGAGLGTGAAAGLRALGAARRSLRSQLFASACYAAGGLGGAALAGTVGSAWGVAAATACGSAVWWLHLRSALRERTHSIREVRTS</sequence>
<feature type="transmembrane region" description="Helical" evidence="7">
    <location>
        <begin position="123"/>
        <end position="152"/>
    </location>
</feature>
<dbReference type="PANTHER" id="PTHR30250:SF26">
    <property type="entry name" value="PSMA PROTEIN"/>
    <property type="match status" value="1"/>
</dbReference>